<dbReference type="GO" id="GO:0005978">
    <property type="term" value="P:glycogen biosynthetic process"/>
    <property type="evidence" value="ECO:0007669"/>
    <property type="project" value="UniProtKB-KW"/>
</dbReference>
<dbReference type="Proteomes" id="UP000199686">
    <property type="component" value="Unassembled WGS sequence"/>
</dbReference>
<dbReference type="RefSeq" id="WP_086988225.1">
    <property type="nucleotide sequence ID" value="NZ_FJMZ01000003.1"/>
</dbReference>
<evidence type="ECO:0000313" key="6">
    <source>
        <dbReference type="EMBL" id="NLD33172.1"/>
    </source>
</evidence>
<dbReference type="AlphaFoldDB" id="A0A143Y8C7"/>
<keyword evidence="8" id="KW-1185">Reference proteome</keyword>
<comment type="caution">
    <text evidence="6">The sequence shown here is derived from an EMBL/GenBank/DDBJ whole genome shotgun (WGS) entry which is preliminary data.</text>
</comment>
<dbReference type="EMBL" id="JAAZCD010000309">
    <property type="protein sequence ID" value="NLD33172.1"/>
    <property type="molecule type" value="Genomic_DNA"/>
</dbReference>
<evidence type="ECO:0000259" key="4">
    <source>
        <dbReference type="Pfam" id="PF24894"/>
    </source>
</evidence>
<reference evidence="7 9" key="2">
    <citation type="submission" date="2016-10" db="EMBL/GenBank/DDBJ databases">
        <authorList>
            <person name="Varghese N."/>
            <person name="Submissions S."/>
        </authorList>
    </citation>
    <scope>NUCLEOTIDE SEQUENCE [LARGE SCALE GENOMIC DNA]</scope>
    <source>
        <strain evidence="7 9">DSM 2094</strain>
    </source>
</reference>
<dbReference type="InterPro" id="IPR011831">
    <property type="entry name" value="ADP-Glc_PPase"/>
</dbReference>
<evidence type="ECO:0000313" key="9">
    <source>
        <dbReference type="Proteomes" id="UP000199686"/>
    </source>
</evidence>
<evidence type="ECO:0000313" key="8">
    <source>
        <dbReference type="Proteomes" id="UP000195947"/>
    </source>
</evidence>
<sequence length="381" mass="42854">MKMNSICAILNLTEDEKALKPLTQARPIASLPFASRYRLIDFNLSSISHAEINSVGIFIAGSGRSIYDHIRSGSVWNLESGLTGGIFTYSQQLLKEIQEHNGDDMDYYMNHKEFIARSKGEYVIVMGSKILANVDIKAIMQHHLAKDGALTVVYKTVPRSFLENRPDEKVLKIDRDEYLVRLTDAKDAPEDLERLAISMNMYFMRADKMLELIQRAEAEDVQLDSGKLIEHYMPEYQINTYEYTGYMANIDSIPAYFNANMEMLEKNKFSSLFHGSQNVITKVKNGAPTYYSKEAHVKNAQFATGCFVEGTVEDSLIFRKVNIAKGAEVRKSIIMQGAEIGEGAILEYCILDKNVTIGPGVTLKGTKDNIVVIEKNKTLTV</sequence>
<evidence type="ECO:0000313" key="7">
    <source>
        <dbReference type="EMBL" id="SFH60659.1"/>
    </source>
</evidence>
<evidence type="ECO:0000256" key="2">
    <source>
        <dbReference type="ARBA" id="ARBA00023056"/>
    </source>
</evidence>
<proteinExistence type="inferred from homology"/>
<dbReference type="Gene3D" id="2.160.10.10">
    <property type="entry name" value="Hexapeptide repeat proteins"/>
    <property type="match status" value="1"/>
</dbReference>
<dbReference type="InterPro" id="IPR056818">
    <property type="entry name" value="GlmU/GlgC-like_hexapep"/>
</dbReference>
<dbReference type="SUPFAM" id="SSF53448">
    <property type="entry name" value="Nucleotide-diphospho-sugar transferases"/>
    <property type="match status" value="1"/>
</dbReference>
<dbReference type="Pfam" id="PF24894">
    <property type="entry name" value="Hexapep_GlmU"/>
    <property type="match status" value="1"/>
</dbReference>
<dbReference type="PANTHER" id="PTHR43523">
    <property type="entry name" value="GLUCOSE-1-PHOSPHATE ADENYLYLTRANSFERASE-RELATED"/>
    <property type="match status" value="1"/>
</dbReference>
<dbReference type="GO" id="GO:0008878">
    <property type="term" value="F:glucose-1-phosphate adenylyltransferase activity"/>
    <property type="evidence" value="ECO:0007669"/>
    <property type="project" value="UniProtKB-EC"/>
</dbReference>
<evidence type="ECO:0000313" key="5">
    <source>
        <dbReference type="EMBL" id="CZQ84413.1"/>
    </source>
</evidence>
<dbReference type="EC" id="2.7.7.27" evidence="6"/>
<name>A0A143Y8C7_9LACT</name>
<dbReference type="Proteomes" id="UP000195947">
    <property type="component" value="Unassembled WGS sequence"/>
</dbReference>
<feature type="domain" description="Glucose-1-phosphate adenylyltransferase/Bifunctional protein GlmU-like C-terminal hexapeptide" evidence="4">
    <location>
        <begin position="293"/>
        <end position="362"/>
    </location>
</feature>
<dbReference type="NCBIfam" id="TIGR02092">
    <property type="entry name" value="glgD"/>
    <property type="match status" value="1"/>
</dbReference>
<evidence type="ECO:0000259" key="3">
    <source>
        <dbReference type="Pfam" id="PF00483"/>
    </source>
</evidence>
<accession>A0A143Y8C7</accession>
<feature type="domain" description="Nucleotidyl transferase" evidence="3">
    <location>
        <begin position="19"/>
        <end position="159"/>
    </location>
</feature>
<protein>
    <submittedName>
        <fullName evidence="6 7">Glucose-1-phosphate adenylyltransferase</fullName>
        <ecNumber evidence="6">2.7.7.27</ecNumber>
    </submittedName>
    <submittedName>
        <fullName evidence="5">Nucleotide-diphospho-sugar transferases</fullName>
    </submittedName>
</protein>
<comment type="similarity">
    <text evidence="1">Belongs to the bacterial/plant glucose-1-phosphate adenylyltransferase family.</text>
</comment>
<dbReference type="InterPro" id="IPR011004">
    <property type="entry name" value="Trimer_LpxA-like_sf"/>
</dbReference>
<dbReference type="EMBL" id="FJMZ01000003">
    <property type="protein sequence ID" value="CZQ84413.1"/>
    <property type="molecule type" value="Genomic_DNA"/>
</dbReference>
<dbReference type="CDD" id="cd04651">
    <property type="entry name" value="LbH_G1P_AT_C"/>
    <property type="match status" value="1"/>
</dbReference>
<dbReference type="Pfam" id="PF00483">
    <property type="entry name" value="NTP_transferase"/>
    <property type="match status" value="1"/>
</dbReference>
<dbReference type="Gene3D" id="3.90.550.10">
    <property type="entry name" value="Spore Coat Polysaccharide Biosynthesis Protein SpsA, Chain A"/>
    <property type="match status" value="1"/>
</dbReference>
<evidence type="ECO:0000313" key="10">
    <source>
        <dbReference type="Proteomes" id="UP000589373"/>
    </source>
</evidence>
<dbReference type="STRING" id="82803.SAMN04488048_11233"/>
<dbReference type="Proteomes" id="UP000589373">
    <property type="component" value="Unassembled WGS sequence"/>
</dbReference>
<dbReference type="PANTHER" id="PTHR43523:SF6">
    <property type="entry name" value="GLYCOGEN BIOSYNTHESIS PROTEIN GLGD"/>
    <property type="match status" value="1"/>
</dbReference>
<evidence type="ECO:0000256" key="1">
    <source>
        <dbReference type="ARBA" id="ARBA00010443"/>
    </source>
</evidence>
<reference evidence="6 10" key="3">
    <citation type="journal article" date="2020" name="Biotechnol. Biofuels">
        <title>New insights from the biogas microbiome by comprehensive genome-resolved metagenomics of nearly 1600 species originating from multiple anaerobic digesters.</title>
        <authorList>
            <person name="Campanaro S."/>
            <person name="Treu L."/>
            <person name="Rodriguez-R L.M."/>
            <person name="Kovalovszki A."/>
            <person name="Ziels R.M."/>
            <person name="Maus I."/>
            <person name="Zhu X."/>
            <person name="Kougias P.G."/>
            <person name="Basile A."/>
            <person name="Luo G."/>
            <person name="Schluter A."/>
            <person name="Konstantinidis K.T."/>
            <person name="Angelidaki I."/>
        </authorList>
    </citation>
    <scope>NUCLEOTIDE SEQUENCE [LARGE SCALE GENOMIC DNA]</scope>
    <source>
        <strain evidence="6">AS07pgkLD_105</strain>
    </source>
</reference>
<organism evidence="6 10">
    <name type="scientific">Trichococcus flocculiformis</name>
    <dbReference type="NCBI Taxonomy" id="82803"/>
    <lineage>
        <taxon>Bacteria</taxon>
        <taxon>Bacillati</taxon>
        <taxon>Bacillota</taxon>
        <taxon>Bacilli</taxon>
        <taxon>Lactobacillales</taxon>
        <taxon>Carnobacteriaceae</taxon>
        <taxon>Trichococcus</taxon>
    </lineage>
</organism>
<keyword evidence="6" id="KW-0808">Transferase</keyword>
<dbReference type="EMBL" id="FOQC01000005">
    <property type="protein sequence ID" value="SFH60659.1"/>
    <property type="molecule type" value="Genomic_DNA"/>
</dbReference>
<gene>
    <name evidence="6" type="primary">glgD</name>
    <name evidence="6" type="ORF">GX662_13105</name>
    <name evidence="7" type="ORF">SAMN04488507_100549</name>
    <name evidence="5" type="ORF">TFLO_519</name>
</gene>
<dbReference type="SUPFAM" id="SSF51161">
    <property type="entry name" value="Trimeric LpxA-like enzymes"/>
    <property type="match status" value="1"/>
</dbReference>
<dbReference type="InterPro" id="IPR029044">
    <property type="entry name" value="Nucleotide-diphossugar_trans"/>
</dbReference>
<keyword evidence="2" id="KW-0320">Glycogen biosynthesis</keyword>
<reference evidence="5 8" key="1">
    <citation type="submission" date="2016-02" db="EMBL/GenBank/DDBJ databases">
        <authorList>
            <person name="Strepis N."/>
        </authorList>
    </citation>
    <scope>NUCLEOTIDE SEQUENCE [LARGE SCALE GENOMIC DNA]</scope>
    <source>
        <strain evidence="5">Trichococcus flocculiformis</strain>
    </source>
</reference>
<keyword evidence="6" id="KW-0548">Nucleotidyltransferase</keyword>
<dbReference type="OrthoDB" id="9801810at2"/>
<dbReference type="InterPro" id="IPR011832">
    <property type="entry name" value="GlgDAde_trans"/>
</dbReference>
<dbReference type="InterPro" id="IPR005835">
    <property type="entry name" value="NTP_transferase_dom"/>
</dbReference>